<feature type="domain" description="MannoseP isomerase/GMP-like beta-helix" evidence="2">
    <location>
        <begin position="302"/>
        <end position="352"/>
    </location>
</feature>
<gene>
    <name evidence="3" type="ORF">A2159_01280</name>
</gene>
<reference evidence="3 4" key="1">
    <citation type="journal article" date="2016" name="Nat. Commun.">
        <title>Thousands of microbial genomes shed light on interconnected biogeochemical processes in an aquifer system.</title>
        <authorList>
            <person name="Anantharaman K."/>
            <person name="Brown C.T."/>
            <person name="Hug L.A."/>
            <person name="Sharon I."/>
            <person name="Castelle C.J."/>
            <person name="Probst A.J."/>
            <person name="Thomas B.C."/>
            <person name="Singh A."/>
            <person name="Wilkins M.J."/>
            <person name="Karaoz U."/>
            <person name="Brodie E.L."/>
            <person name="Williams K.H."/>
            <person name="Hubbard S.S."/>
            <person name="Banfield J.F."/>
        </authorList>
    </citation>
    <scope>NUCLEOTIDE SEQUENCE [LARGE SCALE GENOMIC DNA]</scope>
</reference>
<evidence type="ECO:0000313" key="4">
    <source>
        <dbReference type="Proteomes" id="UP000179219"/>
    </source>
</evidence>
<dbReference type="Pfam" id="PF00483">
    <property type="entry name" value="NTP_transferase"/>
    <property type="match status" value="1"/>
</dbReference>
<proteinExistence type="predicted"/>
<dbReference type="PANTHER" id="PTHR46390:SF1">
    <property type="entry name" value="MANNOSE-1-PHOSPHATE GUANYLYLTRANSFERASE"/>
    <property type="match status" value="1"/>
</dbReference>
<dbReference type="InterPro" id="IPR005835">
    <property type="entry name" value="NTP_transferase_dom"/>
</dbReference>
<dbReference type="EMBL" id="MGFP01000043">
    <property type="protein sequence ID" value="OGM08603.1"/>
    <property type="molecule type" value="Genomic_DNA"/>
</dbReference>
<sequence>MKIIIFCGGFGTRMWPESTKSYPKQFRNIVKGRSFFQKTFERFAKDFDTKDILVSTEERYKKFIMNQTPEILPENIILEPERRDNLGAIGLVTALIEKRFPKEVMFFSWSDHFFGNPQEFIKAIKAASEYTSKTGTSVSINEKPTYPSVHNGWVEHGEKVGEASGYPIYKIIRHVEKPDEETANKFFRSENYLIHTGYATWRSDLMLSYYQKYAPSVYEGLAKIMDAYGTDKFQEVLKNEYAKFEKVSIDYGLFEKMPADLRTTMATETGWEDAGTWELFYKAMLETNQTDVVEGEIKTKFIDSSGNLVIGEGDKMISIIGLKNITVVDTHGALLICNMDETAKVKELFKKLEEENPEFVD</sequence>
<dbReference type="Gene3D" id="3.90.550.10">
    <property type="entry name" value="Spore Coat Polysaccharide Biosynthesis Protein SpsA, Chain A"/>
    <property type="match status" value="1"/>
</dbReference>
<accession>A0A1F7X123</accession>
<evidence type="ECO:0000259" key="2">
    <source>
        <dbReference type="Pfam" id="PF22640"/>
    </source>
</evidence>
<evidence type="ECO:0000259" key="1">
    <source>
        <dbReference type="Pfam" id="PF00483"/>
    </source>
</evidence>
<evidence type="ECO:0000313" key="3">
    <source>
        <dbReference type="EMBL" id="OGM08603.1"/>
    </source>
</evidence>
<dbReference type="GO" id="GO:0009298">
    <property type="term" value="P:GDP-mannose biosynthetic process"/>
    <property type="evidence" value="ECO:0007669"/>
    <property type="project" value="TreeGrafter"/>
</dbReference>
<dbReference type="SUPFAM" id="SSF53448">
    <property type="entry name" value="Nucleotide-diphospho-sugar transferases"/>
    <property type="match status" value="1"/>
</dbReference>
<dbReference type="AlphaFoldDB" id="A0A1F7X123"/>
<feature type="domain" description="Nucleotidyl transferase" evidence="1">
    <location>
        <begin position="3"/>
        <end position="288"/>
    </location>
</feature>
<protein>
    <submittedName>
        <fullName evidence="3">Uncharacterized protein</fullName>
    </submittedName>
</protein>
<dbReference type="Pfam" id="PF22640">
    <property type="entry name" value="ManC_GMP_beta-helix"/>
    <property type="match status" value="1"/>
</dbReference>
<comment type="caution">
    <text evidence="3">The sequence shown here is derived from an EMBL/GenBank/DDBJ whole genome shotgun (WGS) entry which is preliminary data.</text>
</comment>
<dbReference type="SUPFAM" id="SSF159283">
    <property type="entry name" value="Guanosine diphospho-D-mannose pyrophosphorylase/mannose-6-phosphate isomerase linker domain"/>
    <property type="match status" value="1"/>
</dbReference>
<dbReference type="InterPro" id="IPR029044">
    <property type="entry name" value="Nucleotide-diphossugar_trans"/>
</dbReference>
<dbReference type="InterPro" id="IPR054566">
    <property type="entry name" value="ManC/GMP-like_b-helix"/>
</dbReference>
<dbReference type="GO" id="GO:0004475">
    <property type="term" value="F:mannose-1-phosphate guanylyltransferase (GTP) activity"/>
    <property type="evidence" value="ECO:0007669"/>
    <property type="project" value="TreeGrafter"/>
</dbReference>
<dbReference type="Proteomes" id="UP000179219">
    <property type="component" value="Unassembled WGS sequence"/>
</dbReference>
<dbReference type="InterPro" id="IPR051161">
    <property type="entry name" value="Mannose-6P_isomerase_type2"/>
</dbReference>
<dbReference type="PANTHER" id="PTHR46390">
    <property type="entry name" value="MANNOSE-1-PHOSPHATE GUANYLYLTRANSFERASE"/>
    <property type="match status" value="1"/>
</dbReference>
<name>A0A1F7X123_9BACT</name>
<organism evidence="3 4">
    <name type="scientific">Candidatus Woesebacteria bacterium RBG_13_34_9</name>
    <dbReference type="NCBI Taxonomy" id="1802477"/>
    <lineage>
        <taxon>Bacteria</taxon>
        <taxon>Candidatus Woeseibacteriota</taxon>
    </lineage>
</organism>